<feature type="compositionally biased region" description="Polar residues" evidence="1">
    <location>
        <begin position="291"/>
        <end position="323"/>
    </location>
</feature>
<feature type="region of interest" description="Disordered" evidence="1">
    <location>
        <begin position="267"/>
        <end position="332"/>
    </location>
</feature>
<sequence>MSALDKALLREDLSAPVPIASLASLSPAQLALASLRPDLDFLTRQRAYVEFLVRRSVYRKSTQGDSDKQPLLERPLDFDRPASPSTLSIPDLLLLQFNPSCTSAHEVDAARQLFFRRARDLHVEDEAERQRALRSLRVERSDLLYAGGVPSFARGLSLEVEDHALVLWRPGKVMIKVQSQHITSLDYATTVDSNASENDTDCVLKVNATQASLAGDLPVHNVDLKVQLERVGASNPCFEKLRSSGLRWSAVGAFPVNLVETRITRGQPAAVPPYPTPPTRAMSLPDASRDGSPTQCRSTTAISPESSSTKRLSTSDEPQQQQNKRFRTAESVEREKNEGLWRFVSDTPEHSSWHPGHLVRQHALLRAIMPSEPRAFPDFRLDELALLSHAVAPASLPVIPLDAPVLDPSIKHNPHERLALEHIYRGVQRLSLDMTRLVLLTDSFPHLQLYAQKVAKLSLARNAVQEAYDTVVLDLEQRVAGKETDDPVESLLYSVRKMRDSVDFCRRHFYHDGALVRTVPPSLTAFSIGKGPLQRFEAALRDIVSYEEVAGAIG</sequence>
<dbReference type="AlphaFoldDB" id="A0A0P9EIR0"/>
<dbReference type="RefSeq" id="XP_018267571.1">
    <property type="nucleotide sequence ID" value="XM_018415035.1"/>
</dbReference>
<organism evidence="2 3">
    <name type="scientific">Rhodotorula graminis (strain WP1)</name>
    <dbReference type="NCBI Taxonomy" id="578459"/>
    <lineage>
        <taxon>Eukaryota</taxon>
        <taxon>Fungi</taxon>
        <taxon>Dikarya</taxon>
        <taxon>Basidiomycota</taxon>
        <taxon>Pucciniomycotina</taxon>
        <taxon>Microbotryomycetes</taxon>
        <taxon>Sporidiobolales</taxon>
        <taxon>Sporidiobolaceae</taxon>
        <taxon>Rhodotorula</taxon>
    </lineage>
</organism>
<keyword evidence="3" id="KW-1185">Reference proteome</keyword>
<accession>A0A0P9EIR0</accession>
<gene>
    <name evidence="2" type="ORF">RHOBADRAFT_47700</name>
</gene>
<evidence type="ECO:0000256" key="1">
    <source>
        <dbReference type="SAM" id="MobiDB-lite"/>
    </source>
</evidence>
<dbReference type="OMA" id="CTSAHEV"/>
<dbReference type="OrthoDB" id="2523494at2759"/>
<evidence type="ECO:0000313" key="3">
    <source>
        <dbReference type="Proteomes" id="UP000053890"/>
    </source>
</evidence>
<protein>
    <submittedName>
        <fullName evidence="2">Uncharacterized protein</fullName>
    </submittedName>
</protein>
<name>A0A0P9EIR0_RHOGW</name>
<evidence type="ECO:0000313" key="2">
    <source>
        <dbReference type="EMBL" id="KPV71522.1"/>
    </source>
</evidence>
<proteinExistence type="predicted"/>
<reference evidence="2 3" key="1">
    <citation type="journal article" date="2015" name="Front. Microbiol.">
        <title>Genome sequence of the plant growth promoting endophytic yeast Rhodotorula graminis WP1.</title>
        <authorList>
            <person name="Firrincieli A."/>
            <person name="Otillar R."/>
            <person name="Salamov A."/>
            <person name="Schmutz J."/>
            <person name="Khan Z."/>
            <person name="Redman R.S."/>
            <person name="Fleck N.D."/>
            <person name="Lindquist E."/>
            <person name="Grigoriev I.V."/>
            <person name="Doty S.L."/>
        </authorList>
    </citation>
    <scope>NUCLEOTIDE SEQUENCE [LARGE SCALE GENOMIC DNA]</scope>
    <source>
        <strain evidence="2 3">WP1</strain>
    </source>
</reference>
<dbReference type="Proteomes" id="UP000053890">
    <property type="component" value="Unassembled WGS sequence"/>
</dbReference>
<dbReference type="EMBL" id="KQ474093">
    <property type="protein sequence ID" value="KPV71522.1"/>
    <property type="molecule type" value="Genomic_DNA"/>
</dbReference>
<dbReference type="GeneID" id="28975483"/>